<proteinExistence type="evidence at transcript level"/>
<dbReference type="AlphaFoldDB" id="V9IHK6"/>
<reference evidence="1" key="1">
    <citation type="submission" date="2011-11" db="EMBL/GenBank/DDBJ databases">
        <title>Decoding the brain transcriptome of the Eastern honeybee (Apis cerana) based on pyrosequencing.</title>
        <authorList>
            <person name="Sun L."/>
            <person name="Zheng H."/>
            <person name="Wang Y."/>
            <person name="Xie X."/>
            <person name="Zhu Y."/>
            <person name="Gu W."/>
            <person name="Wang S."/>
        </authorList>
    </citation>
    <scope>NUCLEOTIDE SEQUENCE</scope>
    <source>
        <tissue evidence="1">Brain</tissue>
    </source>
</reference>
<evidence type="ECO:0000313" key="1">
    <source>
        <dbReference type="EMBL" id="AEY60127.1"/>
    </source>
</evidence>
<protein>
    <submittedName>
        <fullName evidence="1">AT-rich interactive domain-containing protein 2</fullName>
    </submittedName>
</protein>
<sequence>MPSTAATCVSTPTACVTNTTASIASSISANQLITSNQVAQRQQQQRLLQQQLTNISQPAATTTLTTILPKTPVNSKQKPTITPIPAKKIQRLNGAKFIMTNNCDKTEVNDK</sequence>
<gene>
    <name evidence="1" type="ORF">ACCB07296</name>
</gene>
<dbReference type="EMBL" id="JR046075">
    <property type="protein sequence ID" value="AEY60127.1"/>
    <property type="molecule type" value="mRNA"/>
</dbReference>
<accession>V9IHK6</accession>
<organism evidence="1">
    <name type="scientific">Apis cerana</name>
    <name type="common">Indian honeybee</name>
    <dbReference type="NCBI Taxonomy" id="7461"/>
    <lineage>
        <taxon>Eukaryota</taxon>
        <taxon>Metazoa</taxon>
        <taxon>Ecdysozoa</taxon>
        <taxon>Arthropoda</taxon>
        <taxon>Hexapoda</taxon>
        <taxon>Insecta</taxon>
        <taxon>Pterygota</taxon>
        <taxon>Neoptera</taxon>
        <taxon>Endopterygota</taxon>
        <taxon>Hymenoptera</taxon>
        <taxon>Apocrita</taxon>
        <taxon>Aculeata</taxon>
        <taxon>Apoidea</taxon>
        <taxon>Anthophila</taxon>
        <taxon>Apidae</taxon>
        <taxon>Apis</taxon>
    </lineage>
</organism>
<name>V9IHK6_APICE</name>